<keyword evidence="6" id="KW-0732">Signal</keyword>
<gene>
    <name evidence="8" type="ORF">EDD28_1318</name>
</gene>
<keyword evidence="9" id="KW-1185">Reference proteome</keyword>
<feature type="domain" description="OmpA-like" evidence="7">
    <location>
        <begin position="296"/>
        <end position="416"/>
    </location>
</feature>
<keyword evidence="3" id="KW-0998">Cell outer membrane</keyword>
<feature type="region of interest" description="Disordered" evidence="5">
    <location>
        <begin position="31"/>
        <end position="77"/>
    </location>
</feature>
<comment type="caution">
    <text evidence="8">The sequence shown here is derived from an EMBL/GenBank/DDBJ whole genome shotgun (WGS) entry which is preliminary data.</text>
</comment>
<dbReference type="InterPro" id="IPR006665">
    <property type="entry name" value="OmpA-like"/>
</dbReference>
<dbReference type="CDD" id="cd07185">
    <property type="entry name" value="OmpA_C-like"/>
    <property type="match status" value="1"/>
</dbReference>
<keyword evidence="2 4" id="KW-0472">Membrane</keyword>
<dbReference type="EMBL" id="RKHQ01000001">
    <property type="protein sequence ID" value="ROR96727.1"/>
    <property type="molecule type" value="Genomic_DNA"/>
</dbReference>
<dbReference type="PROSITE" id="PS51123">
    <property type="entry name" value="OMPA_2"/>
    <property type="match status" value="1"/>
</dbReference>
<feature type="compositionally biased region" description="Pro residues" evidence="5">
    <location>
        <begin position="47"/>
        <end position="61"/>
    </location>
</feature>
<name>A0A3N2DAC0_9MICO</name>
<dbReference type="InterPro" id="IPR050330">
    <property type="entry name" value="Bact_OuterMem_StrucFunc"/>
</dbReference>
<dbReference type="PRINTS" id="PR01021">
    <property type="entry name" value="OMPADOMAIN"/>
</dbReference>
<evidence type="ECO:0000256" key="6">
    <source>
        <dbReference type="SAM" id="SignalP"/>
    </source>
</evidence>
<dbReference type="Gene3D" id="3.30.1330.60">
    <property type="entry name" value="OmpA-like domain"/>
    <property type="match status" value="1"/>
</dbReference>
<feature type="compositionally biased region" description="Low complexity" evidence="5">
    <location>
        <begin position="37"/>
        <end position="46"/>
    </location>
</feature>
<dbReference type="RefSeq" id="WP_123738865.1">
    <property type="nucleotide sequence ID" value="NZ_RKHQ01000001.1"/>
</dbReference>
<evidence type="ECO:0000256" key="4">
    <source>
        <dbReference type="PROSITE-ProRule" id="PRU00473"/>
    </source>
</evidence>
<dbReference type="GO" id="GO:0009279">
    <property type="term" value="C:cell outer membrane"/>
    <property type="evidence" value="ECO:0007669"/>
    <property type="project" value="UniProtKB-SubCell"/>
</dbReference>
<dbReference type="AlphaFoldDB" id="A0A3N2DAC0"/>
<evidence type="ECO:0000313" key="8">
    <source>
        <dbReference type="EMBL" id="ROR96727.1"/>
    </source>
</evidence>
<dbReference type="OrthoDB" id="5166631at2"/>
<comment type="subcellular location">
    <subcellularLocation>
        <location evidence="1">Cell outer membrane</location>
    </subcellularLocation>
</comment>
<feature type="chain" id="PRO_5018108335" evidence="6">
    <location>
        <begin position="32"/>
        <end position="416"/>
    </location>
</feature>
<proteinExistence type="predicted"/>
<dbReference type="Pfam" id="PF00691">
    <property type="entry name" value="OmpA"/>
    <property type="match status" value="1"/>
</dbReference>
<feature type="signal peptide" evidence="6">
    <location>
        <begin position="1"/>
        <end position="31"/>
    </location>
</feature>
<evidence type="ECO:0000313" key="9">
    <source>
        <dbReference type="Proteomes" id="UP000275356"/>
    </source>
</evidence>
<protein>
    <submittedName>
        <fullName evidence="8">OOP family OmpA-OmpF porin</fullName>
    </submittedName>
</protein>
<dbReference type="PANTHER" id="PTHR30329">
    <property type="entry name" value="STATOR ELEMENT OF FLAGELLAR MOTOR COMPLEX"/>
    <property type="match status" value="1"/>
</dbReference>
<evidence type="ECO:0000256" key="3">
    <source>
        <dbReference type="ARBA" id="ARBA00023237"/>
    </source>
</evidence>
<dbReference type="Proteomes" id="UP000275356">
    <property type="component" value="Unassembled WGS sequence"/>
</dbReference>
<reference evidence="8 9" key="1">
    <citation type="submission" date="2018-11" db="EMBL/GenBank/DDBJ databases">
        <title>Sequencing the genomes of 1000 actinobacteria strains.</title>
        <authorList>
            <person name="Klenk H.-P."/>
        </authorList>
    </citation>
    <scope>NUCLEOTIDE SEQUENCE [LARGE SCALE GENOMIC DNA]</scope>
    <source>
        <strain evidence="8 9">DSM 13521</strain>
    </source>
</reference>
<evidence type="ECO:0000256" key="1">
    <source>
        <dbReference type="ARBA" id="ARBA00004442"/>
    </source>
</evidence>
<dbReference type="InterPro" id="IPR006664">
    <property type="entry name" value="OMP_bac"/>
</dbReference>
<dbReference type="SUPFAM" id="SSF103088">
    <property type="entry name" value="OmpA-like"/>
    <property type="match status" value="1"/>
</dbReference>
<organism evidence="8 9">
    <name type="scientific">Salana multivorans</name>
    <dbReference type="NCBI Taxonomy" id="120377"/>
    <lineage>
        <taxon>Bacteria</taxon>
        <taxon>Bacillati</taxon>
        <taxon>Actinomycetota</taxon>
        <taxon>Actinomycetes</taxon>
        <taxon>Micrococcales</taxon>
        <taxon>Beutenbergiaceae</taxon>
        <taxon>Salana</taxon>
    </lineage>
</organism>
<evidence type="ECO:0000259" key="7">
    <source>
        <dbReference type="PROSITE" id="PS51123"/>
    </source>
</evidence>
<evidence type="ECO:0000256" key="2">
    <source>
        <dbReference type="ARBA" id="ARBA00023136"/>
    </source>
</evidence>
<accession>A0A3N2DAC0</accession>
<sequence length="416" mass="42515">MTQHRLTAPLVSVAALALVAPLAACSLTTQAAPVDPTPSATETSTPAPSPTPTPTPSPSPSASPSADTSGLPTVPGYAVGEVPPIPLMTLPDMSLLGDSMGSFAVELRTELVDVPGVTVTAATCDEYGEYTAGTGSLVAYGDGATHYTGPDGEVVNYGDGSGTFTAGGVTVTNYGDGTASYEGNGITIWNFGDGAGYYLDDRNDIWVYGDGSGHSYTPAGDLDNYGDGSGSFTKDGVTIWNYGDGSASYEAPGLSIWNYGDGTGAVNGTRITVDPVPGVQPIGSFPPLDALAPQTTCGTRISLDSGVLFDIDQWNIRPDAAAALDALATALVDLGAPNLVVEGHTDSVDTDEHNQVLSENRAASVADALRQRGVTSAIETHGYGESRPVAPEVVDGVDSPAGRQANRRVEIIIPAF</sequence>
<evidence type="ECO:0000256" key="5">
    <source>
        <dbReference type="SAM" id="MobiDB-lite"/>
    </source>
</evidence>
<dbReference type="PANTHER" id="PTHR30329:SF21">
    <property type="entry name" value="LIPOPROTEIN YIAD-RELATED"/>
    <property type="match status" value="1"/>
</dbReference>
<dbReference type="InterPro" id="IPR036737">
    <property type="entry name" value="OmpA-like_sf"/>
</dbReference>